<keyword evidence="4" id="KW-0648">Protein biosynthesis</keyword>
<dbReference type="SUPFAM" id="SSF52374">
    <property type="entry name" value="Nucleotidylyl transferase"/>
    <property type="match status" value="1"/>
</dbReference>
<evidence type="ECO:0000256" key="1">
    <source>
        <dbReference type="ARBA" id="ARBA00022598"/>
    </source>
</evidence>
<reference evidence="7" key="1">
    <citation type="submission" date="2018-05" db="EMBL/GenBank/DDBJ databases">
        <authorList>
            <person name="Lanie J.A."/>
            <person name="Ng W.-L."/>
            <person name="Kazmierczak K.M."/>
            <person name="Andrzejewski T.M."/>
            <person name="Davidsen T.M."/>
            <person name="Wayne K.J."/>
            <person name="Tettelin H."/>
            <person name="Glass J.I."/>
            <person name="Rusch D."/>
            <person name="Podicherti R."/>
            <person name="Tsui H.-C.T."/>
            <person name="Winkler M.E."/>
        </authorList>
    </citation>
    <scope>NUCLEOTIDE SEQUENCE</scope>
</reference>
<feature type="non-terminal residue" evidence="7">
    <location>
        <position position="125"/>
    </location>
</feature>
<keyword evidence="2" id="KW-0547">Nucleotide-binding</keyword>
<proteinExistence type="predicted"/>
<gene>
    <name evidence="7" type="ORF">METZ01_LOCUS426184</name>
</gene>
<protein>
    <recommendedName>
        <fullName evidence="6">Glutamyl/glutaminyl-tRNA synthetase class Ib catalytic domain-containing protein</fullName>
    </recommendedName>
</protein>
<dbReference type="PROSITE" id="PS00178">
    <property type="entry name" value="AA_TRNA_LIGASE_I"/>
    <property type="match status" value="1"/>
</dbReference>
<accession>A0A382XR60</accession>
<dbReference type="GO" id="GO:0004819">
    <property type="term" value="F:glutamine-tRNA ligase activity"/>
    <property type="evidence" value="ECO:0007669"/>
    <property type="project" value="TreeGrafter"/>
</dbReference>
<dbReference type="InterPro" id="IPR014729">
    <property type="entry name" value="Rossmann-like_a/b/a_fold"/>
</dbReference>
<feature type="domain" description="Glutamyl/glutaminyl-tRNA synthetase class Ib catalytic" evidence="6">
    <location>
        <begin position="28"/>
        <end position="125"/>
    </location>
</feature>
<name>A0A382XR60_9ZZZZ</name>
<keyword evidence="1" id="KW-0436">Ligase</keyword>
<evidence type="ECO:0000313" key="7">
    <source>
        <dbReference type="EMBL" id="SVD73330.1"/>
    </source>
</evidence>
<dbReference type="GO" id="GO:0005829">
    <property type="term" value="C:cytosol"/>
    <property type="evidence" value="ECO:0007669"/>
    <property type="project" value="TreeGrafter"/>
</dbReference>
<dbReference type="InterPro" id="IPR050132">
    <property type="entry name" value="Gln/Glu-tRNA_Ligase"/>
</dbReference>
<sequence>MTKIEKNTNFIRDIIDSDLEAGKNGKRVHTRFPPEPNGYLHIGHAKSICLNFGIARDYRGGKCNLRFDDTNPAKEDIEYVKSIIEDVKWLGFDFEDRLYFASDYFQKLYEYALQLIEDGRAYVDD</sequence>
<dbReference type="InterPro" id="IPR020058">
    <property type="entry name" value="Glu/Gln-tRNA-synth_Ib_cat-dom"/>
</dbReference>
<dbReference type="GO" id="GO:0005524">
    <property type="term" value="F:ATP binding"/>
    <property type="evidence" value="ECO:0007669"/>
    <property type="project" value="UniProtKB-KW"/>
</dbReference>
<dbReference type="EMBL" id="UINC01169674">
    <property type="protein sequence ID" value="SVD73330.1"/>
    <property type="molecule type" value="Genomic_DNA"/>
</dbReference>
<evidence type="ECO:0000256" key="3">
    <source>
        <dbReference type="ARBA" id="ARBA00022840"/>
    </source>
</evidence>
<dbReference type="PRINTS" id="PR00987">
    <property type="entry name" value="TRNASYNTHGLU"/>
</dbReference>
<evidence type="ECO:0000256" key="2">
    <source>
        <dbReference type="ARBA" id="ARBA00022741"/>
    </source>
</evidence>
<dbReference type="Gene3D" id="3.40.50.620">
    <property type="entry name" value="HUPs"/>
    <property type="match status" value="1"/>
</dbReference>
<dbReference type="InterPro" id="IPR000924">
    <property type="entry name" value="Glu/Gln-tRNA-synth"/>
</dbReference>
<evidence type="ECO:0000259" key="6">
    <source>
        <dbReference type="Pfam" id="PF00749"/>
    </source>
</evidence>
<dbReference type="InterPro" id="IPR001412">
    <property type="entry name" value="aa-tRNA-synth_I_CS"/>
</dbReference>
<dbReference type="PANTHER" id="PTHR43097">
    <property type="entry name" value="GLUTAMINE-TRNA LIGASE"/>
    <property type="match status" value="1"/>
</dbReference>
<dbReference type="AlphaFoldDB" id="A0A382XR60"/>
<dbReference type="PANTHER" id="PTHR43097:SF5">
    <property type="entry name" value="GLUTAMATE--TRNA LIGASE"/>
    <property type="match status" value="1"/>
</dbReference>
<organism evidence="7">
    <name type="scientific">marine metagenome</name>
    <dbReference type="NCBI Taxonomy" id="408172"/>
    <lineage>
        <taxon>unclassified sequences</taxon>
        <taxon>metagenomes</taxon>
        <taxon>ecological metagenomes</taxon>
    </lineage>
</organism>
<evidence type="ECO:0000256" key="4">
    <source>
        <dbReference type="ARBA" id="ARBA00022917"/>
    </source>
</evidence>
<dbReference type="Pfam" id="PF00749">
    <property type="entry name" value="tRNA-synt_1c"/>
    <property type="match status" value="1"/>
</dbReference>
<dbReference type="GO" id="GO:0006425">
    <property type="term" value="P:glutaminyl-tRNA aminoacylation"/>
    <property type="evidence" value="ECO:0007669"/>
    <property type="project" value="TreeGrafter"/>
</dbReference>
<evidence type="ECO:0000256" key="5">
    <source>
        <dbReference type="ARBA" id="ARBA00023146"/>
    </source>
</evidence>
<keyword evidence="3" id="KW-0067">ATP-binding</keyword>
<keyword evidence="5" id="KW-0030">Aminoacyl-tRNA synthetase</keyword>